<accession>A0A9D4UTY2</accession>
<protein>
    <submittedName>
        <fullName evidence="1">Uncharacterized protein</fullName>
    </submittedName>
</protein>
<sequence>MRDTSTLSKGINQSASHKNICVKPTITNASINVFALVKGSYICTSLEHGQKGNFVWLYATVSHPFK</sequence>
<proteinExistence type="predicted"/>
<dbReference type="Proteomes" id="UP000886520">
    <property type="component" value="Chromosome 11"/>
</dbReference>
<reference evidence="1" key="1">
    <citation type="submission" date="2021-01" db="EMBL/GenBank/DDBJ databases">
        <title>Adiantum capillus-veneris genome.</title>
        <authorList>
            <person name="Fang Y."/>
            <person name="Liao Q."/>
        </authorList>
    </citation>
    <scope>NUCLEOTIDE SEQUENCE</scope>
    <source>
        <strain evidence="1">H3</strain>
        <tissue evidence="1">Leaf</tissue>
    </source>
</reference>
<evidence type="ECO:0000313" key="1">
    <source>
        <dbReference type="EMBL" id="KAI5073760.1"/>
    </source>
</evidence>
<keyword evidence="2" id="KW-1185">Reference proteome</keyword>
<comment type="caution">
    <text evidence="1">The sequence shown here is derived from an EMBL/GenBank/DDBJ whole genome shotgun (WGS) entry which is preliminary data.</text>
</comment>
<dbReference type="AlphaFoldDB" id="A0A9D4UTY2"/>
<name>A0A9D4UTY2_ADICA</name>
<evidence type="ECO:0000313" key="2">
    <source>
        <dbReference type="Proteomes" id="UP000886520"/>
    </source>
</evidence>
<organism evidence="1 2">
    <name type="scientific">Adiantum capillus-veneris</name>
    <name type="common">Maidenhair fern</name>
    <dbReference type="NCBI Taxonomy" id="13818"/>
    <lineage>
        <taxon>Eukaryota</taxon>
        <taxon>Viridiplantae</taxon>
        <taxon>Streptophyta</taxon>
        <taxon>Embryophyta</taxon>
        <taxon>Tracheophyta</taxon>
        <taxon>Polypodiopsida</taxon>
        <taxon>Polypodiidae</taxon>
        <taxon>Polypodiales</taxon>
        <taxon>Pteridineae</taxon>
        <taxon>Pteridaceae</taxon>
        <taxon>Vittarioideae</taxon>
        <taxon>Adiantum</taxon>
    </lineage>
</organism>
<dbReference type="EMBL" id="JABFUD020000011">
    <property type="protein sequence ID" value="KAI5073760.1"/>
    <property type="molecule type" value="Genomic_DNA"/>
</dbReference>
<gene>
    <name evidence="1" type="ORF">GOP47_0011773</name>
</gene>